<sequence length="38" mass="4317">AIIWADSRSSSELDELSELIGAEKLNRILMNRTFCNGY</sequence>
<organism evidence="1">
    <name type="scientific">marine sediment metagenome</name>
    <dbReference type="NCBI Taxonomy" id="412755"/>
    <lineage>
        <taxon>unclassified sequences</taxon>
        <taxon>metagenomes</taxon>
        <taxon>ecological metagenomes</taxon>
    </lineage>
</organism>
<feature type="non-terminal residue" evidence="1">
    <location>
        <position position="38"/>
    </location>
</feature>
<proteinExistence type="predicted"/>
<dbReference type="AlphaFoldDB" id="X1DKZ2"/>
<evidence type="ECO:0000313" key="1">
    <source>
        <dbReference type="EMBL" id="GAH21551.1"/>
    </source>
</evidence>
<protein>
    <submittedName>
        <fullName evidence="1">Uncharacterized protein</fullName>
    </submittedName>
</protein>
<gene>
    <name evidence="1" type="ORF">S01H4_67290</name>
</gene>
<feature type="non-terminal residue" evidence="1">
    <location>
        <position position="1"/>
    </location>
</feature>
<accession>X1DKZ2</accession>
<dbReference type="EMBL" id="BART01042237">
    <property type="protein sequence ID" value="GAH21551.1"/>
    <property type="molecule type" value="Genomic_DNA"/>
</dbReference>
<reference evidence="1" key="1">
    <citation type="journal article" date="2014" name="Front. Microbiol.">
        <title>High frequency of phylogenetically diverse reductive dehalogenase-homologous genes in deep subseafloor sedimentary metagenomes.</title>
        <authorList>
            <person name="Kawai M."/>
            <person name="Futagami T."/>
            <person name="Toyoda A."/>
            <person name="Takaki Y."/>
            <person name="Nishi S."/>
            <person name="Hori S."/>
            <person name="Arai W."/>
            <person name="Tsubouchi T."/>
            <person name="Morono Y."/>
            <person name="Uchiyama I."/>
            <person name="Ito T."/>
            <person name="Fujiyama A."/>
            <person name="Inagaki F."/>
            <person name="Takami H."/>
        </authorList>
    </citation>
    <scope>NUCLEOTIDE SEQUENCE</scope>
    <source>
        <strain evidence="1">Expedition CK06-06</strain>
    </source>
</reference>
<comment type="caution">
    <text evidence="1">The sequence shown here is derived from an EMBL/GenBank/DDBJ whole genome shotgun (WGS) entry which is preliminary data.</text>
</comment>
<name>X1DKZ2_9ZZZZ</name>